<name>N9E5G2_9GAMM</name>
<dbReference type="HOGENOM" id="CLU_3228191_0_0_6"/>
<protein>
    <submittedName>
        <fullName evidence="1">Uncharacterized protein</fullName>
    </submittedName>
</protein>
<evidence type="ECO:0000313" key="1">
    <source>
        <dbReference type="EMBL" id="ENW05728.1"/>
    </source>
</evidence>
<evidence type="ECO:0000313" key="2">
    <source>
        <dbReference type="Proteomes" id="UP000018417"/>
    </source>
</evidence>
<accession>N9E5G2</accession>
<reference evidence="1 2" key="1">
    <citation type="submission" date="2013-02" db="EMBL/GenBank/DDBJ databases">
        <title>The Genome Sequence of Acinetobacter beijerinckii ANC 3835.</title>
        <authorList>
            <consortium name="The Broad Institute Genome Sequencing Platform"/>
            <consortium name="The Broad Institute Genome Sequencing Center for Infectious Disease"/>
            <person name="Cerqueira G."/>
            <person name="Feldgarden M."/>
            <person name="Courvalin P."/>
            <person name="Perichon B."/>
            <person name="Grillot-Courvalin C."/>
            <person name="Clermont D."/>
            <person name="Rocha E."/>
            <person name="Yoon E.-J."/>
            <person name="Nemec A."/>
            <person name="Walker B."/>
            <person name="Young S.K."/>
            <person name="Zeng Q."/>
            <person name="Gargeya S."/>
            <person name="Fitzgerald M."/>
            <person name="Haas B."/>
            <person name="Abouelleil A."/>
            <person name="Alvarado L."/>
            <person name="Arachchi H.M."/>
            <person name="Berlin A.M."/>
            <person name="Chapman S.B."/>
            <person name="Dewar J."/>
            <person name="Goldberg J."/>
            <person name="Griggs A."/>
            <person name="Gujja S."/>
            <person name="Hansen M."/>
            <person name="Howarth C."/>
            <person name="Imamovic A."/>
            <person name="Larimer J."/>
            <person name="McCowan C."/>
            <person name="Murphy C."/>
            <person name="Neiman D."/>
            <person name="Pearson M."/>
            <person name="Priest M."/>
            <person name="Roberts A."/>
            <person name="Saif S."/>
            <person name="Shea T."/>
            <person name="Sisk P."/>
            <person name="Sykes S."/>
            <person name="Wortman J."/>
            <person name="Nusbaum C."/>
            <person name="Birren B."/>
        </authorList>
    </citation>
    <scope>NUCLEOTIDE SEQUENCE [LARGE SCALE GENOMIC DNA]</scope>
    <source>
        <strain evidence="1 2">ANC 3835</strain>
    </source>
</reference>
<proteinExistence type="predicted"/>
<dbReference type="RefSeq" id="WP_005053010.1">
    <property type="nucleotide sequence ID" value="NZ_KB849759.1"/>
</dbReference>
<comment type="caution">
    <text evidence="1">The sequence shown here is derived from an EMBL/GenBank/DDBJ whole genome shotgun (WGS) entry which is preliminary data.</text>
</comment>
<dbReference type="EMBL" id="APQK01000010">
    <property type="protein sequence ID" value="ENW05728.1"/>
    <property type="molecule type" value="Genomic_DNA"/>
</dbReference>
<sequence>MHQKNKLALIWIVLLIAPAYQQHFNFELNKPIINMEVSQTVNN</sequence>
<dbReference type="Proteomes" id="UP000018417">
    <property type="component" value="Unassembled WGS sequence"/>
</dbReference>
<gene>
    <name evidence="1" type="ORF">F934_01085</name>
</gene>
<dbReference type="PATRIC" id="fig|1217649.3.peg.1035"/>
<organism evidence="1 2">
    <name type="scientific">Acinetobacter beijerinckii ANC 3835</name>
    <dbReference type="NCBI Taxonomy" id="1217649"/>
    <lineage>
        <taxon>Bacteria</taxon>
        <taxon>Pseudomonadati</taxon>
        <taxon>Pseudomonadota</taxon>
        <taxon>Gammaproteobacteria</taxon>
        <taxon>Moraxellales</taxon>
        <taxon>Moraxellaceae</taxon>
        <taxon>Acinetobacter</taxon>
    </lineage>
</organism>
<dbReference type="AlphaFoldDB" id="N9E5G2"/>